<evidence type="ECO:0000313" key="2">
    <source>
        <dbReference type="Proteomes" id="UP000236291"/>
    </source>
</evidence>
<dbReference type="InterPro" id="IPR027417">
    <property type="entry name" value="P-loop_NTPase"/>
</dbReference>
<dbReference type="EMBL" id="ASHM01106397">
    <property type="protein sequence ID" value="PNX68771.1"/>
    <property type="molecule type" value="Genomic_DNA"/>
</dbReference>
<proteinExistence type="predicted"/>
<reference evidence="1 2" key="2">
    <citation type="journal article" date="2017" name="Front. Plant Sci.">
        <title>Gene Classification and Mining of Molecular Markers Useful in Red Clover (Trifolium pratense) Breeding.</title>
        <authorList>
            <person name="Istvanek J."/>
            <person name="Dluhosova J."/>
            <person name="Dluhos P."/>
            <person name="Patkova L."/>
            <person name="Nedelnik J."/>
            <person name="Repkova J."/>
        </authorList>
    </citation>
    <scope>NUCLEOTIDE SEQUENCE [LARGE SCALE GENOMIC DNA]</scope>
    <source>
        <strain evidence="2">cv. Tatra</strain>
        <tissue evidence="1">Young leaves</tissue>
    </source>
</reference>
<dbReference type="Gene3D" id="3.40.50.300">
    <property type="entry name" value="P-loop containing nucleotide triphosphate hydrolases"/>
    <property type="match status" value="1"/>
</dbReference>
<reference evidence="1 2" key="1">
    <citation type="journal article" date="2014" name="Am. J. Bot.">
        <title>Genome assembly and annotation for red clover (Trifolium pratense; Fabaceae).</title>
        <authorList>
            <person name="Istvanek J."/>
            <person name="Jaros M."/>
            <person name="Krenek A."/>
            <person name="Repkova J."/>
        </authorList>
    </citation>
    <scope>NUCLEOTIDE SEQUENCE [LARGE SCALE GENOMIC DNA]</scope>
    <source>
        <strain evidence="2">cv. Tatra</strain>
        <tissue evidence="1">Young leaves</tissue>
    </source>
</reference>
<evidence type="ECO:0000313" key="1">
    <source>
        <dbReference type="EMBL" id="PNX68771.1"/>
    </source>
</evidence>
<sequence>MLQLMRVYGALMWSLRSSFNDKPVNDAVSGPIGKELFGKEQEDLLSDLKDIPKAACHRR</sequence>
<dbReference type="Proteomes" id="UP000236291">
    <property type="component" value="Unassembled WGS sequence"/>
</dbReference>
<feature type="non-terminal residue" evidence="1">
    <location>
        <position position="59"/>
    </location>
</feature>
<dbReference type="STRING" id="57577.A0A2K3KR77"/>
<gene>
    <name evidence="1" type="ORF">L195_g056349</name>
</gene>
<dbReference type="ExpressionAtlas" id="A0A2K3KR77">
    <property type="expression patterns" value="baseline"/>
</dbReference>
<organism evidence="1 2">
    <name type="scientific">Trifolium pratense</name>
    <name type="common">Red clover</name>
    <dbReference type="NCBI Taxonomy" id="57577"/>
    <lineage>
        <taxon>Eukaryota</taxon>
        <taxon>Viridiplantae</taxon>
        <taxon>Streptophyta</taxon>
        <taxon>Embryophyta</taxon>
        <taxon>Tracheophyta</taxon>
        <taxon>Spermatophyta</taxon>
        <taxon>Magnoliopsida</taxon>
        <taxon>eudicotyledons</taxon>
        <taxon>Gunneridae</taxon>
        <taxon>Pentapetalae</taxon>
        <taxon>rosids</taxon>
        <taxon>fabids</taxon>
        <taxon>Fabales</taxon>
        <taxon>Fabaceae</taxon>
        <taxon>Papilionoideae</taxon>
        <taxon>50 kb inversion clade</taxon>
        <taxon>NPAAA clade</taxon>
        <taxon>Hologalegina</taxon>
        <taxon>IRL clade</taxon>
        <taxon>Trifolieae</taxon>
        <taxon>Trifolium</taxon>
    </lineage>
</organism>
<protein>
    <submittedName>
        <fullName evidence="1">Eh domain-containing protein 1-like</fullName>
    </submittedName>
</protein>
<name>A0A2K3KR77_TRIPR</name>
<accession>A0A2K3KR77</accession>
<dbReference type="AlphaFoldDB" id="A0A2K3KR77"/>
<comment type="caution">
    <text evidence="1">The sequence shown here is derived from an EMBL/GenBank/DDBJ whole genome shotgun (WGS) entry which is preliminary data.</text>
</comment>